<organism evidence="5 6">
    <name type="scientific">Giardia intestinalis (strain ATCC 50803 / WB clone C6)</name>
    <name type="common">Giardia lamblia</name>
    <dbReference type="NCBI Taxonomy" id="184922"/>
    <lineage>
        <taxon>Eukaryota</taxon>
        <taxon>Metamonada</taxon>
        <taxon>Diplomonadida</taxon>
        <taxon>Hexamitidae</taxon>
        <taxon>Giardiinae</taxon>
        <taxon>Giardia</taxon>
    </lineage>
</organism>
<comment type="similarity">
    <text evidence="2 3">Belongs to the peptidase M14 family.</text>
</comment>
<dbReference type="Gene3D" id="2.60.40.3120">
    <property type="match status" value="1"/>
</dbReference>
<gene>
    <name evidence="5" type="ORF">GL50803_0017014</name>
</gene>
<dbReference type="GO" id="GO:0015630">
    <property type="term" value="C:microtubule cytoskeleton"/>
    <property type="evidence" value="ECO:0000318"/>
    <property type="project" value="GO_Central"/>
</dbReference>
<evidence type="ECO:0000313" key="5">
    <source>
        <dbReference type="EMBL" id="KAE8305969.1"/>
    </source>
</evidence>
<dbReference type="Proteomes" id="UP000001548">
    <property type="component" value="Unassembled WGS sequence"/>
</dbReference>
<dbReference type="GO" id="GO:0015631">
    <property type="term" value="F:tubulin binding"/>
    <property type="evidence" value="ECO:0000318"/>
    <property type="project" value="GO_Central"/>
</dbReference>
<dbReference type="InterPro" id="IPR050821">
    <property type="entry name" value="Cytosolic_carboxypeptidase"/>
</dbReference>
<reference evidence="5 6" key="1">
    <citation type="journal article" date="2007" name="Science">
        <title>Genomic minimalism in the early diverging intestinal parasite Giardia lamblia.</title>
        <authorList>
            <person name="Morrison H.G."/>
            <person name="McArthur A.G."/>
            <person name="Gillin F.D."/>
            <person name="Aley S.B."/>
            <person name="Adam R.D."/>
            <person name="Olsen G.J."/>
            <person name="Best A.A."/>
            <person name="Cande W.Z."/>
            <person name="Chen F."/>
            <person name="Cipriano M.J."/>
            <person name="Davids B.J."/>
            <person name="Dawson S.C."/>
            <person name="Elmendorf H.G."/>
            <person name="Hehl A.B."/>
            <person name="Holder M.E."/>
            <person name="Huse S.M."/>
            <person name="Kim U.U."/>
            <person name="Lasek-Nesselquist E."/>
            <person name="Manning G."/>
            <person name="Nigam A."/>
            <person name="Nixon J.E."/>
            <person name="Palm D."/>
            <person name="Passamaneck N.E."/>
            <person name="Prabhu A."/>
            <person name="Reich C.I."/>
            <person name="Reiner D.S."/>
            <person name="Samuelson J."/>
            <person name="Svard S.G."/>
            <person name="Sogin M.L."/>
        </authorList>
    </citation>
    <scope>NUCLEOTIDE SEQUENCE [LARGE SCALE GENOMIC DNA]</scope>
    <source>
        <strain evidence="5 6">WB C6</strain>
    </source>
</reference>
<protein>
    <submittedName>
        <fullName evidence="5">Nuclear ATP/GTP-binding protein</fullName>
    </submittedName>
</protein>
<dbReference type="SUPFAM" id="SSF53187">
    <property type="entry name" value="Zn-dependent exopeptidases"/>
    <property type="match status" value="1"/>
</dbReference>
<dbReference type="AlphaFoldDB" id="A8BRN8"/>
<dbReference type="GO" id="GO:0005737">
    <property type="term" value="C:cytoplasm"/>
    <property type="evidence" value="ECO:0000318"/>
    <property type="project" value="GO_Central"/>
</dbReference>
<dbReference type="GO" id="GO:0006508">
    <property type="term" value="P:proteolysis"/>
    <property type="evidence" value="ECO:0007669"/>
    <property type="project" value="InterPro"/>
</dbReference>
<evidence type="ECO:0000256" key="2">
    <source>
        <dbReference type="ARBA" id="ARBA00005988"/>
    </source>
</evidence>
<proteinExistence type="inferred from homology"/>
<evidence type="ECO:0000256" key="1">
    <source>
        <dbReference type="ARBA" id="ARBA00001947"/>
    </source>
</evidence>
<dbReference type="VEuPathDB" id="GiardiaDB:GL50803_17014"/>
<dbReference type="InterPro" id="IPR040626">
    <property type="entry name" value="Pepdidase_M14_N"/>
</dbReference>
<evidence type="ECO:0000313" key="6">
    <source>
        <dbReference type="Proteomes" id="UP000001548"/>
    </source>
</evidence>
<dbReference type="GO" id="GO:0004181">
    <property type="term" value="F:metallocarboxypeptidase activity"/>
    <property type="evidence" value="ECO:0000318"/>
    <property type="project" value="GO_Central"/>
</dbReference>
<evidence type="ECO:0000259" key="4">
    <source>
        <dbReference type="PROSITE" id="PS52035"/>
    </source>
</evidence>
<dbReference type="OMA" id="RISPCEY"/>
<accession>A8BRN8</accession>
<dbReference type="RefSeq" id="XP_001705313.1">
    <property type="nucleotide sequence ID" value="XM_001705261.1"/>
</dbReference>
<comment type="cofactor">
    <cofactor evidence="1">
        <name>Zn(2+)</name>
        <dbReference type="ChEBI" id="CHEBI:29105"/>
    </cofactor>
</comment>
<name>A8BRN8_GIAIC</name>
<dbReference type="InterPro" id="IPR000834">
    <property type="entry name" value="Peptidase_M14"/>
</dbReference>
<dbReference type="GeneID" id="5698190"/>
<dbReference type="EMBL" id="AACB03000001">
    <property type="protein sequence ID" value="KAE8305969.1"/>
    <property type="molecule type" value="Genomic_DNA"/>
</dbReference>
<dbReference type="GO" id="GO:0036064">
    <property type="term" value="C:ciliary basal body"/>
    <property type="evidence" value="ECO:0000318"/>
    <property type="project" value="GO_Central"/>
</dbReference>
<feature type="domain" description="Peptidase M14" evidence="4">
    <location>
        <begin position="129"/>
        <end position="566"/>
    </location>
</feature>
<dbReference type="Gene3D" id="3.40.630.10">
    <property type="entry name" value="Zn peptidases"/>
    <property type="match status" value="1"/>
</dbReference>
<dbReference type="KEGG" id="gla:GL50803_0017014"/>
<sequence>MLDLNFEAKFEGGNLQSFERISPCEYDLYVRPDAGSNSCLWFYFCVNSIVINKPFLFHIIGFSKITTTFQTEQTPLVRSTSRTKWEHIPKSLCWYGNVVPRHKLKTQSRVLSFLFQFDKDENYFFAFTYPYTYSMLTKFLARIKDHRLSYTKIVSLGRTTAGNDIQVVLISQDIHTMQPITSTSTPVVVSVDRSSSNFTRGGMSTSAVNISSSVSTGANRAASALSSVGTATAAGASGLGTTSMHTSPRSINTNFGWQTKDKRVVLVTARVHSGEVPSSFVMHGLLEYLTTNDPRAKFLREKVVFILIPMVNPDGCSAGNYRANASGYDLNRCYKNPSLEFHKEAYKLRRLFLNLILSYKGYAQYSRKEDAESGFTRQILNKSLLDVASSLNLTEDLFAPTTPESGAVRGDTVTPPQTSSASLFKRSIKTSDDLTISWEPGTEILAGLRLDYVLDLHSHSCLSGGFLFYNPDSCVLCGNRRHICELVFPTLLAKKCLAFGAIRQDDKVGVQLRDTPGSLRRIFNLLGKQYCQDNGPYVYGMEVTNSHGPDPSLDHADLNVRLLEEADDEDNETDADERTVKPVIYTPKHWLTIGEKIGETFYAIYSSLPYPIYE</sequence>
<dbReference type="PANTHER" id="PTHR12756:SF9">
    <property type="entry name" value="CYTOSOLIC CARBOXYPEPTIDASE 6"/>
    <property type="match status" value="1"/>
</dbReference>
<evidence type="ECO:0000256" key="3">
    <source>
        <dbReference type="PROSITE-ProRule" id="PRU01379"/>
    </source>
</evidence>
<comment type="caution">
    <text evidence="5">The sequence shown here is derived from an EMBL/GenBank/DDBJ whole genome shotgun (WGS) entry which is preliminary data.</text>
</comment>
<dbReference type="PROSITE" id="PS52035">
    <property type="entry name" value="PEPTIDASE_M14"/>
    <property type="match status" value="1"/>
</dbReference>
<dbReference type="Pfam" id="PF18027">
    <property type="entry name" value="Pepdidase_M14_N"/>
    <property type="match status" value="1"/>
</dbReference>
<keyword evidence="6" id="KW-1185">Reference proteome</keyword>
<dbReference type="HOGENOM" id="CLU_445129_0_0_1"/>
<dbReference type="Pfam" id="PF00246">
    <property type="entry name" value="Peptidase_M14"/>
    <property type="match status" value="1"/>
</dbReference>
<dbReference type="MEROPS" id="M14.A31"/>
<dbReference type="GO" id="GO:0008270">
    <property type="term" value="F:zinc ion binding"/>
    <property type="evidence" value="ECO:0007669"/>
    <property type="project" value="InterPro"/>
</dbReference>
<dbReference type="PANTHER" id="PTHR12756">
    <property type="entry name" value="CYTOSOLIC CARBOXYPEPTIDASE"/>
    <property type="match status" value="1"/>
</dbReference>
<feature type="active site" description="Proton donor/acceptor" evidence="3">
    <location>
        <position position="542"/>
    </location>
</feature>